<protein>
    <submittedName>
        <fullName evidence="4">HSCARG dehydrogenase</fullName>
    </submittedName>
</protein>
<name>A0A136IQ47_9PEZI</name>
<evidence type="ECO:0000259" key="3">
    <source>
        <dbReference type="Pfam" id="PF05368"/>
    </source>
</evidence>
<evidence type="ECO:0000256" key="2">
    <source>
        <dbReference type="ARBA" id="ARBA00022857"/>
    </source>
</evidence>
<dbReference type="GO" id="GO:0005634">
    <property type="term" value="C:nucleus"/>
    <property type="evidence" value="ECO:0007669"/>
    <property type="project" value="TreeGrafter"/>
</dbReference>
<dbReference type="OrthoDB" id="3358371at2759"/>
<dbReference type="CDD" id="cd05251">
    <property type="entry name" value="NmrA_like_SDR_a"/>
    <property type="match status" value="1"/>
</dbReference>
<evidence type="ECO:0000313" key="5">
    <source>
        <dbReference type="Proteomes" id="UP000070501"/>
    </source>
</evidence>
<keyword evidence="5" id="KW-1185">Reference proteome</keyword>
<dbReference type="InterPro" id="IPR036291">
    <property type="entry name" value="NAD(P)-bd_dom_sf"/>
</dbReference>
<dbReference type="InterPro" id="IPR008030">
    <property type="entry name" value="NmrA-like"/>
</dbReference>
<keyword evidence="2" id="KW-0521">NADP</keyword>
<evidence type="ECO:0000313" key="4">
    <source>
        <dbReference type="EMBL" id="KXJ87040.1"/>
    </source>
</evidence>
<dbReference type="PANTHER" id="PTHR42748:SF11">
    <property type="entry name" value="NMRA-LIKE DOMAIN-CONTAINING PROTEIN"/>
    <property type="match status" value="1"/>
</dbReference>
<dbReference type="SUPFAM" id="SSF51735">
    <property type="entry name" value="NAD(P)-binding Rossmann-fold domains"/>
    <property type="match status" value="1"/>
</dbReference>
<dbReference type="InterPro" id="IPR051164">
    <property type="entry name" value="NmrA-like_oxidored"/>
</dbReference>
<dbReference type="InParanoid" id="A0A136IQ47"/>
<dbReference type="Gene3D" id="3.40.50.720">
    <property type="entry name" value="NAD(P)-binding Rossmann-like Domain"/>
    <property type="match status" value="1"/>
</dbReference>
<organism evidence="4 5">
    <name type="scientific">Microdochium bolleyi</name>
    <dbReference type="NCBI Taxonomy" id="196109"/>
    <lineage>
        <taxon>Eukaryota</taxon>
        <taxon>Fungi</taxon>
        <taxon>Dikarya</taxon>
        <taxon>Ascomycota</taxon>
        <taxon>Pezizomycotina</taxon>
        <taxon>Sordariomycetes</taxon>
        <taxon>Xylariomycetidae</taxon>
        <taxon>Xylariales</taxon>
        <taxon>Microdochiaceae</taxon>
        <taxon>Microdochium</taxon>
    </lineage>
</organism>
<dbReference type="STRING" id="196109.A0A136IQ47"/>
<accession>A0A136IQ47</accession>
<dbReference type="Pfam" id="PF05368">
    <property type="entry name" value="NmrA"/>
    <property type="match status" value="1"/>
</dbReference>
<feature type="domain" description="NmrA-like" evidence="3">
    <location>
        <begin position="3"/>
        <end position="315"/>
    </location>
</feature>
<sequence length="323" mass="34242">MSKKLLAVFGATGNQGGSVIRHVLADPVLSSSYAIRAITRDTASARAAALVSGGGVAELVAADLSDPATIPAAIAGAHTVFLISATPSYTGDIRAQERDSAVAAANACVATGVQRVIYSTLPHISAISGGKYKSVGSFDGKAEAELHIRDLSARGLLAGSSFISVGSFMQNWHTVMKPRASPAGDGSYVVRRHVRPETRLPLIDITDTGKWVAAMLAEPDRFEGKTVCAASRTYSMLEIAEALGKSTGKKVVYQQVSVEEGLKGFGGDRTPVAGMLVEMMLYQQDFGYYGAETEKEVAWGVENAKGHVTTFEEFLEREPLRLE</sequence>
<dbReference type="PANTHER" id="PTHR42748">
    <property type="entry name" value="NITROGEN METABOLITE REPRESSION PROTEIN NMRA FAMILY MEMBER"/>
    <property type="match status" value="1"/>
</dbReference>
<reference evidence="5" key="1">
    <citation type="submission" date="2016-02" db="EMBL/GenBank/DDBJ databases">
        <title>Draft genome sequence of Microdochium bolleyi, a fungal endophyte of beachgrass.</title>
        <authorList>
            <consortium name="DOE Joint Genome Institute"/>
            <person name="David A.S."/>
            <person name="May G."/>
            <person name="Haridas S."/>
            <person name="Lim J."/>
            <person name="Wang M."/>
            <person name="Labutti K."/>
            <person name="Lipzen A."/>
            <person name="Barry K."/>
            <person name="Grigoriev I.V."/>
        </authorList>
    </citation>
    <scope>NUCLEOTIDE SEQUENCE [LARGE SCALE GENOMIC DNA]</scope>
    <source>
        <strain evidence="5">J235TASD1</strain>
    </source>
</reference>
<dbReference type="Proteomes" id="UP000070501">
    <property type="component" value="Unassembled WGS sequence"/>
</dbReference>
<evidence type="ECO:0000256" key="1">
    <source>
        <dbReference type="ARBA" id="ARBA00006328"/>
    </source>
</evidence>
<proteinExistence type="inferred from homology"/>
<dbReference type="AlphaFoldDB" id="A0A136IQ47"/>
<dbReference type="Gene3D" id="3.90.25.10">
    <property type="entry name" value="UDP-galactose 4-epimerase, domain 1"/>
    <property type="match status" value="1"/>
</dbReference>
<gene>
    <name evidence="4" type="ORF">Micbo1qcDRAFT_218247</name>
</gene>
<comment type="similarity">
    <text evidence="1">Belongs to the NmrA-type oxidoreductase family.</text>
</comment>
<dbReference type="EMBL" id="KQ964264">
    <property type="protein sequence ID" value="KXJ87040.1"/>
    <property type="molecule type" value="Genomic_DNA"/>
</dbReference>